<comment type="caution">
    <text evidence="3">The sequence shown here is derived from an EMBL/GenBank/DDBJ whole genome shotgun (WGS) entry which is preliminary data.</text>
</comment>
<gene>
    <name evidence="3" type="ORF">DFJ64_0859</name>
</gene>
<evidence type="ECO:0000256" key="2">
    <source>
        <dbReference type="SAM" id="Phobius"/>
    </source>
</evidence>
<evidence type="ECO:0000313" key="4">
    <source>
        <dbReference type="Proteomes" id="UP000256485"/>
    </source>
</evidence>
<feature type="transmembrane region" description="Helical" evidence="2">
    <location>
        <begin position="108"/>
        <end position="131"/>
    </location>
</feature>
<keyword evidence="2" id="KW-0472">Membrane</keyword>
<name>A0A3D9V1Y6_THECX</name>
<keyword evidence="2" id="KW-1133">Transmembrane helix</keyword>
<reference evidence="3 4" key="1">
    <citation type="submission" date="2018-08" db="EMBL/GenBank/DDBJ databases">
        <title>Sequencing the genomes of 1000 actinobacteria strains.</title>
        <authorList>
            <person name="Klenk H.-P."/>
        </authorList>
    </citation>
    <scope>NUCLEOTIDE SEQUENCE [LARGE SCALE GENOMIC DNA]</scope>
    <source>
        <strain evidence="3 4">DSM 22891</strain>
    </source>
</reference>
<proteinExistence type="predicted"/>
<dbReference type="RefSeq" id="WP_115849261.1">
    <property type="nucleotide sequence ID" value="NZ_QTUC01000001.1"/>
</dbReference>
<feature type="transmembrane region" description="Helical" evidence="2">
    <location>
        <begin position="23"/>
        <end position="45"/>
    </location>
</feature>
<organism evidence="3 4">
    <name type="scientific">Thermasporomyces composti</name>
    <dbReference type="NCBI Taxonomy" id="696763"/>
    <lineage>
        <taxon>Bacteria</taxon>
        <taxon>Bacillati</taxon>
        <taxon>Actinomycetota</taxon>
        <taxon>Actinomycetes</taxon>
        <taxon>Propionibacteriales</taxon>
        <taxon>Nocardioidaceae</taxon>
        <taxon>Thermasporomyces</taxon>
    </lineage>
</organism>
<dbReference type="OrthoDB" id="3385690at2"/>
<sequence>MLSGLALAGRAAGWGVRFYLRHIWLVAGLSAIPAVQRFVVIRFGGELPEGLSAGTEVLTAVVRLLLVVLIVRLVARDDPGLRDLGARGVWERFGEFVHRERAAFLTQFAVLGAAFVVFDTLPTAAITAWVPDPQAELVMAVLVAAKNPTVIAFTLIWMVAVVRAMVHAAMPADGASAGAASLDPSGATAQASARSDGGASTVGDIQNNGRRTQ</sequence>
<feature type="compositionally biased region" description="Low complexity" evidence="1">
    <location>
        <begin position="176"/>
        <end position="187"/>
    </location>
</feature>
<dbReference type="Proteomes" id="UP000256485">
    <property type="component" value="Unassembled WGS sequence"/>
</dbReference>
<evidence type="ECO:0000313" key="3">
    <source>
        <dbReference type="EMBL" id="REF35479.1"/>
    </source>
</evidence>
<accession>A0A3D9V1Y6</accession>
<keyword evidence="4" id="KW-1185">Reference proteome</keyword>
<protein>
    <submittedName>
        <fullName evidence="3">Uncharacterized protein</fullName>
    </submittedName>
</protein>
<feature type="compositionally biased region" description="Polar residues" evidence="1">
    <location>
        <begin position="203"/>
        <end position="213"/>
    </location>
</feature>
<dbReference type="AlphaFoldDB" id="A0A3D9V1Y6"/>
<keyword evidence="2" id="KW-0812">Transmembrane</keyword>
<feature type="region of interest" description="Disordered" evidence="1">
    <location>
        <begin position="176"/>
        <end position="213"/>
    </location>
</feature>
<feature type="transmembrane region" description="Helical" evidence="2">
    <location>
        <begin position="57"/>
        <end position="75"/>
    </location>
</feature>
<feature type="transmembrane region" description="Helical" evidence="2">
    <location>
        <begin position="137"/>
        <end position="162"/>
    </location>
</feature>
<evidence type="ECO:0000256" key="1">
    <source>
        <dbReference type="SAM" id="MobiDB-lite"/>
    </source>
</evidence>
<dbReference type="EMBL" id="QTUC01000001">
    <property type="protein sequence ID" value="REF35479.1"/>
    <property type="molecule type" value="Genomic_DNA"/>
</dbReference>